<dbReference type="GO" id="GO:0030643">
    <property type="term" value="P:intracellular phosphate ion homeostasis"/>
    <property type="evidence" value="ECO:0007669"/>
    <property type="project" value="InterPro"/>
</dbReference>
<gene>
    <name evidence="2" type="ORF">LFW2832_00201</name>
</gene>
<name>A0A5E4LT09_9ARCH</name>
<reference evidence="2 3" key="1">
    <citation type="submission" date="2019-08" db="EMBL/GenBank/DDBJ databases">
        <authorList>
            <person name="Vazquez-Campos X."/>
        </authorList>
    </citation>
    <scope>NUCLEOTIDE SEQUENCE [LARGE SCALE GENOMIC DNA]</scope>
    <source>
        <strain evidence="2">LFW-283_2</strain>
    </source>
</reference>
<sequence>METPRKIQLTGRNTYIVSLPHGWIEKLSLGKGAPVYITDNNDGTITISPKQVKKEPKIYTISVTEGEHATMRNIVSAYIAGADKIILKGKETSTYAEKTRQLLSGVEIIAEGDGEITLSILTYEDLDIENVVKREFNVTKSMFGLVVETCKGENNCTEISKKEEEVDRLYILLLRDLVVNTIPQREAVFSAMVAKSIEKVGDHLVDICKSAKEAGRNEWLANIVLNASDVYCQAYEAFTKKELDSSKFKIAIAKYKESYQKADSTLKKQKDISKTFLLLMLLEKCNKIVRYSEDIMESNTDIIFARMETQEKG</sequence>
<evidence type="ECO:0000259" key="1">
    <source>
        <dbReference type="SMART" id="SM00966"/>
    </source>
</evidence>
<dbReference type="SUPFAM" id="SSF109755">
    <property type="entry name" value="PhoU-like"/>
    <property type="match status" value="1"/>
</dbReference>
<dbReference type="PANTHER" id="PTHR42930:SF2">
    <property type="entry name" value="PHOU DOMAIN-CONTAINING PROTEIN"/>
    <property type="match status" value="1"/>
</dbReference>
<protein>
    <submittedName>
        <fullName evidence="2">PhoU domain protein</fullName>
    </submittedName>
</protein>
<dbReference type="InterPro" id="IPR007159">
    <property type="entry name" value="SpoVT-AbrB_dom"/>
</dbReference>
<feature type="domain" description="SpoVT-AbrB" evidence="1">
    <location>
        <begin position="9"/>
        <end position="55"/>
    </location>
</feature>
<dbReference type="PANTHER" id="PTHR42930">
    <property type="entry name" value="PHOSPHATE-SPECIFIC TRANSPORT SYSTEM ACCESSORY PROTEIN PHOU"/>
    <property type="match status" value="1"/>
</dbReference>
<dbReference type="InterPro" id="IPR028366">
    <property type="entry name" value="PhoU"/>
</dbReference>
<accession>A0A5E4LT09</accession>
<dbReference type="Proteomes" id="UP000789941">
    <property type="component" value="Unassembled WGS sequence"/>
</dbReference>
<organism evidence="2 3">
    <name type="scientific">Candidatus Bilamarchaeum dharawalense</name>
    <dbReference type="NCBI Taxonomy" id="2885759"/>
    <lineage>
        <taxon>Archaea</taxon>
        <taxon>Candidatus Micrarchaeota</taxon>
        <taxon>Candidatus Micrarchaeia</taxon>
        <taxon>Candidatus Anstonellales</taxon>
        <taxon>Candidatus Bilamarchaeaceae</taxon>
        <taxon>Candidatus Bilamarchaeum</taxon>
    </lineage>
</organism>
<dbReference type="Pfam" id="PF01895">
    <property type="entry name" value="PhoU"/>
    <property type="match status" value="1"/>
</dbReference>
<dbReference type="Pfam" id="PF04014">
    <property type="entry name" value="MazE_antitoxin"/>
    <property type="match status" value="1"/>
</dbReference>
<evidence type="ECO:0000313" key="3">
    <source>
        <dbReference type="Proteomes" id="UP000789941"/>
    </source>
</evidence>
<evidence type="ECO:0000313" key="2">
    <source>
        <dbReference type="EMBL" id="VVC03152.1"/>
    </source>
</evidence>
<proteinExistence type="predicted"/>
<dbReference type="SMART" id="SM00966">
    <property type="entry name" value="SpoVT_AbrB"/>
    <property type="match status" value="1"/>
</dbReference>
<dbReference type="InterPro" id="IPR038078">
    <property type="entry name" value="PhoU-like_sf"/>
</dbReference>
<dbReference type="AlphaFoldDB" id="A0A5E4LT09"/>
<dbReference type="EMBL" id="CABMJJ010000007">
    <property type="protein sequence ID" value="VVC03152.1"/>
    <property type="molecule type" value="Genomic_DNA"/>
</dbReference>
<dbReference type="Gene3D" id="1.20.58.220">
    <property type="entry name" value="Phosphate transport system protein phou homolog 2, domain 2"/>
    <property type="match status" value="1"/>
</dbReference>
<dbReference type="InterPro" id="IPR026022">
    <property type="entry name" value="PhoU_dom"/>
</dbReference>
<comment type="caution">
    <text evidence="2">The sequence shown here is derived from an EMBL/GenBank/DDBJ whole genome shotgun (WGS) entry which is preliminary data.</text>
</comment>
<dbReference type="GO" id="GO:0003677">
    <property type="term" value="F:DNA binding"/>
    <property type="evidence" value="ECO:0007669"/>
    <property type="project" value="InterPro"/>
</dbReference>
<dbReference type="GO" id="GO:0045936">
    <property type="term" value="P:negative regulation of phosphate metabolic process"/>
    <property type="evidence" value="ECO:0007669"/>
    <property type="project" value="InterPro"/>
</dbReference>